<protein>
    <submittedName>
        <fullName evidence="2">Uncharacterized protein</fullName>
    </submittedName>
</protein>
<dbReference type="EMBL" id="JACHCB010000001">
    <property type="protein sequence ID" value="MBB6107636.1"/>
    <property type="molecule type" value="Genomic_DNA"/>
</dbReference>
<evidence type="ECO:0000313" key="3">
    <source>
        <dbReference type="Proteomes" id="UP000541583"/>
    </source>
</evidence>
<keyword evidence="1" id="KW-1133">Transmembrane helix</keyword>
<accession>A0ABR6PCZ3</accession>
<organism evidence="2 3">
    <name type="scientific">Mucilaginibacter lappiensis</name>
    <dbReference type="NCBI Taxonomy" id="354630"/>
    <lineage>
        <taxon>Bacteria</taxon>
        <taxon>Pseudomonadati</taxon>
        <taxon>Bacteroidota</taxon>
        <taxon>Sphingobacteriia</taxon>
        <taxon>Sphingobacteriales</taxon>
        <taxon>Sphingobacteriaceae</taxon>
        <taxon>Mucilaginibacter</taxon>
    </lineage>
</organism>
<gene>
    <name evidence="2" type="ORF">HDF23_000366</name>
</gene>
<proteinExistence type="predicted"/>
<keyword evidence="1" id="KW-0812">Transmembrane</keyword>
<comment type="caution">
    <text evidence="2">The sequence shown here is derived from an EMBL/GenBank/DDBJ whole genome shotgun (WGS) entry which is preliminary data.</text>
</comment>
<feature type="transmembrane region" description="Helical" evidence="1">
    <location>
        <begin position="17"/>
        <end position="34"/>
    </location>
</feature>
<sequence length="81" mass="9265">MEESCRKPTTCGFIKRFLPHAVTVWSIINIYSWLEYIYKVKFDLAYIVNLDGSFVSFAASVINHNINQQLILLVLLIAASL</sequence>
<dbReference type="Proteomes" id="UP000541583">
    <property type="component" value="Unassembled WGS sequence"/>
</dbReference>
<reference evidence="2 3" key="1">
    <citation type="submission" date="2020-08" db="EMBL/GenBank/DDBJ databases">
        <title>Genomic Encyclopedia of Type Strains, Phase IV (KMG-V): Genome sequencing to study the core and pangenomes of soil and plant-associated prokaryotes.</title>
        <authorList>
            <person name="Whitman W."/>
        </authorList>
    </citation>
    <scope>NUCLEOTIDE SEQUENCE [LARGE SCALE GENOMIC DNA]</scope>
    <source>
        <strain evidence="2 3">ANJLi2</strain>
    </source>
</reference>
<keyword evidence="1" id="KW-0472">Membrane</keyword>
<name>A0ABR6PCZ3_9SPHI</name>
<evidence type="ECO:0000256" key="1">
    <source>
        <dbReference type="SAM" id="Phobius"/>
    </source>
</evidence>
<evidence type="ECO:0000313" key="2">
    <source>
        <dbReference type="EMBL" id="MBB6107636.1"/>
    </source>
</evidence>
<keyword evidence="3" id="KW-1185">Reference proteome</keyword>
<feature type="transmembrane region" description="Helical" evidence="1">
    <location>
        <begin position="54"/>
        <end position="79"/>
    </location>
</feature>